<dbReference type="PROSITE" id="PS51885">
    <property type="entry name" value="NEPRILYSIN"/>
    <property type="match status" value="1"/>
</dbReference>
<dbReference type="Pfam" id="PF05649">
    <property type="entry name" value="Peptidase_M13_N"/>
    <property type="match status" value="1"/>
</dbReference>
<dbReference type="Proteomes" id="UP001186944">
    <property type="component" value="Unassembled WGS sequence"/>
</dbReference>
<keyword evidence="7" id="KW-0472">Membrane</keyword>
<dbReference type="Gene3D" id="3.40.390.10">
    <property type="entry name" value="Collagenase (Catalytic Domain)"/>
    <property type="match status" value="1"/>
</dbReference>
<name>A0AA88YS09_PINIB</name>
<dbReference type="InterPro" id="IPR024079">
    <property type="entry name" value="MetalloPept_cat_dom_sf"/>
</dbReference>
<proteinExistence type="predicted"/>
<evidence type="ECO:0000313" key="10">
    <source>
        <dbReference type="EMBL" id="KAK3104371.1"/>
    </source>
</evidence>
<comment type="caution">
    <text evidence="10">The sequence shown here is derived from an EMBL/GenBank/DDBJ whole genome shotgun (WGS) entry which is preliminary data.</text>
</comment>
<dbReference type="Pfam" id="PF01431">
    <property type="entry name" value="Peptidase_M13"/>
    <property type="match status" value="1"/>
</dbReference>
<dbReference type="PANTHER" id="PTHR11733">
    <property type="entry name" value="ZINC METALLOPROTEASE FAMILY M13 NEPRILYSIN-RELATED"/>
    <property type="match status" value="1"/>
</dbReference>
<dbReference type="PRINTS" id="PR00786">
    <property type="entry name" value="NEPRILYSIN"/>
</dbReference>
<reference evidence="10" key="1">
    <citation type="submission" date="2019-08" db="EMBL/GenBank/DDBJ databases">
        <title>The improved chromosome-level genome for the pearl oyster Pinctada fucata martensii using PacBio sequencing and Hi-C.</title>
        <authorList>
            <person name="Zheng Z."/>
        </authorList>
    </citation>
    <scope>NUCLEOTIDE SEQUENCE</scope>
    <source>
        <strain evidence="10">ZZ-2019</strain>
        <tissue evidence="10">Adductor muscle</tissue>
    </source>
</reference>
<evidence type="ECO:0008006" key="12">
    <source>
        <dbReference type="Google" id="ProtNLM"/>
    </source>
</evidence>
<evidence type="ECO:0000256" key="3">
    <source>
        <dbReference type="ARBA" id="ARBA00022723"/>
    </source>
</evidence>
<keyword evidence="2" id="KW-0645">Protease</keyword>
<dbReference type="GO" id="GO:0016485">
    <property type="term" value="P:protein processing"/>
    <property type="evidence" value="ECO:0007669"/>
    <property type="project" value="TreeGrafter"/>
</dbReference>
<evidence type="ECO:0000256" key="7">
    <source>
        <dbReference type="SAM" id="Phobius"/>
    </source>
</evidence>
<dbReference type="InterPro" id="IPR008753">
    <property type="entry name" value="Peptidase_M13_N"/>
</dbReference>
<evidence type="ECO:0000256" key="4">
    <source>
        <dbReference type="ARBA" id="ARBA00022801"/>
    </source>
</evidence>
<dbReference type="InterPro" id="IPR018497">
    <property type="entry name" value="Peptidase_M13_C"/>
</dbReference>
<keyword evidence="11" id="KW-1185">Reference proteome</keyword>
<feature type="transmembrane region" description="Helical" evidence="7">
    <location>
        <begin position="46"/>
        <end position="68"/>
    </location>
</feature>
<keyword evidence="7" id="KW-1133">Transmembrane helix</keyword>
<keyword evidence="5" id="KW-0862">Zinc</keyword>
<feature type="domain" description="Peptidase M13 C-terminal" evidence="8">
    <location>
        <begin position="561"/>
        <end position="768"/>
    </location>
</feature>
<dbReference type="GO" id="GO:0005886">
    <property type="term" value="C:plasma membrane"/>
    <property type="evidence" value="ECO:0007669"/>
    <property type="project" value="TreeGrafter"/>
</dbReference>
<evidence type="ECO:0000256" key="5">
    <source>
        <dbReference type="ARBA" id="ARBA00022833"/>
    </source>
</evidence>
<dbReference type="CDD" id="cd08662">
    <property type="entry name" value="M13"/>
    <property type="match status" value="1"/>
</dbReference>
<evidence type="ECO:0000313" key="11">
    <source>
        <dbReference type="Proteomes" id="UP001186944"/>
    </source>
</evidence>
<dbReference type="PANTHER" id="PTHR11733:SF133">
    <property type="entry name" value="PHOSPHATE-REGULATING NEUTRAL ENDOPEPTIDASE PHEX"/>
    <property type="match status" value="1"/>
</dbReference>
<evidence type="ECO:0000259" key="8">
    <source>
        <dbReference type="Pfam" id="PF01431"/>
    </source>
</evidence>
<protein>
    <recommendedName>
        <fullName evidence="12">Neprilysin</fullName>
    </recommendedName>
</protein>
<accession>A0AA88YS09</accession>
<dbReference type="EMBL" id="VSWD01000004">
    <property type="protein sequence ID" value="KAK3104371.1"/>
    <property type="molecule type" value="Genomic_DNA"/>
</dbReference>
<dbReference type="InterPro" id="IPR000718">
    <property type="entry name" value="Peptidase_M13"/>
</dbReference>
<dbReference type="GO" id="GO:0004222">
    <property type="term" value="F:metalloendopeptidase activity"/>
    <property type="evidence" value="ECO:0007669"/>
    <property type="project" value="InterPro"/>
</dbReference>
<evidence type="ECO:0000259" key="9">
    <source>
        <dbReference type="Pfam" id="PF05649"/>
    </source>
</evidence>
<evidence type="ECO:0000256" key="6">
    <source>
        <dbReference type="ARBA" id="ARBA00023049"/>
    </source>
</evidence>
<comment type="cofactor">
    <cofactor evidence="1">
        <name>Zn(2+)</name>
        <dbReference type="ChEBI" id="CHEBI:29105"/>
    </cofactor>
</comment>
<gene>
    <name evidence="10" type="ORF">FSP39_000406</name>
</gene>
<dbReference type="SUPFAM" id="SSF55486">
    <property type="entry name" value="Metalloproteases ('zincins'), catalytic domain"/>
    <property type="match status" value="1"/>
</dbReference>
<dbReference type="InterPro" id="IPR042089">
    <property type="entry name" value="Peptidase_M13_dom_2"/>
</dbReference>
<sequence length="769" mass="87935">MIRKRTTQQDRTKDAGTVSWTSDVNYQVADPSETFNKNSRTVLEKALIFLVLICACAIIALVVTVAILSTKEDEKTSPPHPPYSLDPPLINTFFPASRLTQSLNQNVDPCEDFFEFACGTWMRKNVIPEDRSSLDMFGVLRDDVEVIEKIILEEVMSDEPAAVTKAKDLYKSCINASLIEDLGTTVVTPLLEELGGWPLLGNWTEADHTLTSLLVKLAKYNNKPIIDLYVYTDLKNSTVRILYIDQSSFGMPGRKYYLQGRDDVMVKAYEVLAKEIATELGADPTTVQNDVKEMVDLEFEIANISMADEDRRDSNALYNPMTIRQISQNFTPPAATRFDWLPYFQTIMNSSEVGVAITEEETVIVRAVPYFEKLFQVLEKYSHRTIANYLVWRMMQNRANNLPERFQDLLTKYNKVIYGTSTPRARWRRCASYVNSNMGLAVGRLFVREAFDEAAKADTLEMIGNLRGAFEELLESNTWMDEETRTLAREKAKFIQEKIGYEDYILDDKELNRLYENYTTNSVTYFDNVLHILNRANVDSLRRLREEVDKNEWYTAPATVNAYYNSVLNRIMFPAGILQPPFYSKSQPKSMNYGGIGVVIGHEITHGFDDRGRQYDKDGNLKQWWTSEVIDKFKGQAECIINQYGNFSVPEADGMKLNGINTQGENIADNGGLKQSYRAYRNWVKSRGAEEQPLPGVKYNHNQIFFINFAQIWCSNMRKENAINRILTGVHSPGRFRVIGTLQNSAEFTEAFNCPAMSYMSPKQRCSVW</sequence>
<keyword evidence="4" id="KW-0378">Hydrolase</keyword>
<keyword evidence="3" id="KW-0479">Metal-binding</keyword>
<keyword evidence="7" id="KW-0812">Transmembrane</keyword>
<organism evidence="10 11">
    <name type="scientific">Pinctada imbricata</name>
    <name type="common">Atlantic pearl-oyster</name>
    <name type="synonym">Pinctada martensii</name>
    <dbReference type="NCBI Taxonomy" id="66713"/>
    <lineage>
        <taxon>Eukaryota</taxon>
        <taxon>Metazoa</taxon>
        <taxon>Spiralia</taxon>
        <taxon>Lophotrochozoa</taxon>
        <taxon>Mollusca</taxon>
        <taxon>Bivalvia</taxon>
        <taxon>Autobranchia</taxon>
        <taxon>Pteriomorphia</taxon>
        <taxon>Pterioida</taxon>
        <taxon>Pterioidea</taxon>
        <taxon>Pteriidae</taxon>
        <taxon>Pinctada</taxon>
    </lineage>
</organism>
<dbReference type="GO" id="GO:0046872">
    <property type="term" value="F:metal ion binding"/>
    <property type="evidence" value="ECO:0007669"/>
    <property type="project" value="UniProtKB-KW"/>
</dbReference>
<evidence type="ECO:0000256" key="2">
    <source>
        <dbReference type="ARBA" id="ARBA00022670"/>
    </source>
</evidence>
<feature type="domain" description="Peptidase M13 N-terminal" evidence="9">
    <location>
        <begin position="109"/>
        <end position="501"/>
    </location>
</feature>
<dbReference type="Gene3D" id="1.10.1380.10">
    <property type="entry name" value="Neutral endopeptidase , domain2"/>
    <property type="match status" value="1"/>
</dbReference>
<keyword evidence="6" id="KW-0482">Metalloprotease</keyword>
<evidence type="ECO:0000256" key="1">
    <source>
        <dbReference type="ARBA" id="ARBA00001947"/>
    </source>
</evidence>
<dbReference type="AlphaFoldDB" id="A0AA88YS09"/>